<feature type="transmembrane region" description="Helical" evidence="6">
    <location>
        <begin position="20"/>
        <end position="45"/>
    </location>
</feature>
<dbReference type="PROSITE" id="PS50850">
    <property type="entry name" value="MFS"/>
    <property type="match status" value="1"/>
</dbReference>
<name>A0ABT1LLD5_9MICC</name>
<evidence type="ECO:0000259" key="7">
    <source>
        <dbReference type="PROSITE" id="PS50850"/>
    </source>
</evidence>
<feature type="transmembrane region" description="Helical" evidence="6">
    <location>
        <begin position="178"/>
        <end position="200"/>
    </location>
</feature>
<dbReference type="PANTHER" id="PTHR23534:SF1">
    <property type="entry name" value="MAJOR FACILITATOR SUPERFAMILY PROTEIN"/>
    <property type="match status" value="1"/>
</dbReference>
<feature type="transmembrane region" description="Helical" evidence="6">
    <location>
        <begin position="423"/>
        <end position="441"/>
    </location>
</feature>
<feature type="transmembrane region" description="Helical" evidence="6">
    <location>
        <begin position="354"/>
        <end position="371"/>
    </location>
</feature>
<accession>A0ABT1LLD5</accession>
<proteinExistence type="predicted"/>
<evidence type="ECO:0000256" key="5">
    <source>
        <dbReference type="SAM" id="MobiDB-lite"/>
    </source>
</evidence>
<sequence>MARTLMTERGVRQVQRRTVVLLSAAQVFGGLGTGATVSIGSILAVELSGSSVWAGAVATVMTLGAALTALPLASLADRRGRRAGQVTGLSAALAGTVLIVLSVVSGLFVLLVLGAVGIGVGTAASLQARFAAVDLADAEHRGRALSAVVWAVTVGAVAGPNLIQPGTVVGLALGLPPVAGPFVISTAGLLLAIVVLFAGLRPDPLLLAREIAAHDPATRNLATQEPAALDPDAPPTAGKMQAAPRTANQQGATARNAVGGSLVRGLRAIRHSRASWLALAAVVGAHAVMVGVMSMTPLHLQELVAGPGASHAGHAASGDVLVIIGFAISLHIAGMFALSPVMGWLTDKAGRTETIMIGFATLIAAVAVAGFGQTSTVAVAVGLVLLGMGWSAATISGSTLLAESVPQESRVVVQGVSDMLMGAAGAVGGASSGLILSWAGYLGLNMAGGLVGAAVLTAAAVALVARRRSPAAGSASG</sequence>
<evidence type="ECO:0000256" key="6">
    <source>
        <dbReference type="SAM" id="Phobius"/>
    </source>
</evidence>
<organism evidence="8 9">
    <name type="scientific">Pseudarthrobacter humi</name>
    <dbReference type="NCBI Taxonomy" id="2952523"/>
    <lineage>
        <taxon>Bacteria</taxon>
        <taxon>Bacillati</taxon>
        <taxon>Actinomycetota</taxon>
        <taxon>Actinomycetes</taxon>
        <taxon>Micrococcales</taxon>
        <taxon>Micrococcaceae</taxon>
        <taxon>Pseudarthrobacter</taxon>
    </lineage>
</organism>
<evidence type="ECO:0000256" key="3">
    <source>
        <dbReference type="ARBA" id="ARBA00022989"/>
    </source>
</evidence>
<feature type="domain" description="Major facilitator superfamily (MFS) profile" evidence="7">
    <location>
        <begin position="18"/>
        <end position="470"/>
    </location>
</feature>
<dbReference type="EMBL" id="JANCLV010000003">
    <property type="protein sequence ID" value="MCP8999270.1"/>
    <property type="molecule type" value="Genomic_DNA"/>
</dbReference>
<dbReference type="InterPro" id="IPR011701">
    <property type="entry name" value="MFS"/>
</dbReference>
<keyword evidence="4 6" id="KW-0472">Membrane</keyword>
<evidence type="ECO:0000313" key="8">
    <source>
        <dbReference type="EMBL" id="MCP8999270.1"/>
    </source>
</evidence>
<comment type="subcellular location">
    <subcellularLocation>
        <location evidence="1">Cell membrane</location>
        <topology evidence="1">Multi-pass membrane protein</topology>
    </subcellularLocation>
</comment>
<feature type="transmembrane region" description="Helical" evidence="6">
    <location>
        <begin position="51"/>
        <end position="74"/>
    </location>
</feature>
<gene>
    <name evidence="8" type="ORF">NFC73_05890</name>
</gene>
<evidence type="ECO:0000313" key="9">
    <source>
        <dbReference type="Proteomes" id="UP001524318"/>
    </source>
</evidence>
<keyword evidence="3 6" id="KW-1133">Transmembrane helix</keyword>
<keyword evidence="9" id="KW-1185">Reference proteome</keyword>
<dbReference type="Proteomes" id="UP001524318">
    <property type="component" value="Unassembled WGS sequence"/>
</dbReference>
<evidence type="ECO:0000256" key="2">
    <source>
        <dbReference type="ARBA" id="ARBA00022692"/>
    </source>
</evidence>
<evidence type="ECO:0000256" key="1">
    <source>
        <dbReference type="ARBA" id="ARBA00004651"/>
    </source>
</evidence>
<dbReference type="Pfam" id="PF07690">
    <property type="entry name" value="MFS_1"/>
    <property type="match status" value="2"/>
</dbReference>
<evidence type="ECO:0000256" key="4">
    <source>
        <dbReference type="ARBA" id="ARBA00023136"/>
    </source>
</evidence>
<feature type="transmembrane region" description="Helical" evidence="6">
    <location>
        <begin position="320"/>
        <end position="342"/>
    </location>
</feature>
<feature type="compositionally biased region" description="Low complexity" evidence="5">
    <location>
        <begin position="226"/>
        <end position="237"/>
    </location>
</feature>
<feature type="transmembrane region" description="Helical" evidence="6">
    <location>
        <begin position="110"/>
        <end position="132"/>
    </location>
</feature>
<keyword evidence="2 6" id="KW-0812">Transmembrane</keyword>
<reference evidence="8 9" key="1">
    <citation type="submission" date="2022-06" db="EMBL/GenBank/DDBJ databases">
        <title>Pseudarthrobacter sp. strain RMG13 Genome sequencing and assembly.</title>
        <authorList>
            <person name="Kim I."/>
        </authorList>
    </citation>
    <scope>NUCLEOTIDE SEQUENCE [LARGE SCALE GENOMIC DNA]</scope>
    <source>
        <strain evidence="8 9">RMG13</strain>
    </source>
</reference>
<feature type="transmembrane region" description="Helical" evidence="6">
    <location>
        <begin position="377"/>
        <end position="402"/>
    </location>
</feature>
<feature type="transmembrane region" description="Helical" evidence="6">
    <location>
        <begin position="144"/>
        <end position="163"/>
    </location>
</feature>
<dbReference type="PANTHER" id="PTHR23534">
    <property type="entry name" value="MFS PERMEASE"/>
    <property type="match status" value="1"/>
</dbReference>
<feature type="transmembrane region" description="Helical" evidence="6">
    <location>
        <begin position="86"/>
        <end position="104"/>
    </location>
</feature>
<dbReference type="InterPro" id="IPR020846">
    <property type="entry name" value="MFS_dom"/>
</dbReference>
<feature type="transmembrane region" description="Helical" evidence="6">
    <location>
        <begin position="276"/>
        <end position="300"/>
    </location>
</feature>
<protein>
    <submittedName>
        <fullName evidence="8">MFS transporter</fullName>
    </submittedName>
</protein>
<comment type="caution">
    <text evidence="8">The sequence shown here is derived from an EMBL/GenBank/DDBJ whole genome shotgun (WGS) entry which is preliminary data.</text>
</comment>
<dbReference type="InterPro" id="IPR036259">
    <property type="entry name" value="MFS_trans_sf"/>
</dbReference>
<dbReference type="RefSeq" id="WP_254748425.1">
    <property type="nucleotide sequence ID" value="NZ_JANCLV010000003.1"/>
</dbReference>
<feature type="transmembrane region" description="Helical" evidence="6">
    <location>
        <begin position="447"/>
        <end position="465"/>
    </location>
</feature>
<feature type="region of interest" description="Disordered" evidence="5">
    <location>
        <begin position="224"/>
        <end position="254"/>
    </location>
</feature>
<dbReference type="SUPFAM" id="SSF103473">
    <property type="entry name" value="MFS general substrate transporter"/>
    <property type="match status" value="1"/>
</dbReference>
<dbReference type="Gene3D" id="1.20.1250.20">
    <property type="entry name" value="MFS general substrate transporter like domains"/>
    <property type="match status" value="1"/>
</dbReference>